<evidence type="ECO:0000256" key="10">
    <source>
        <dbReference type="ARBA" id="ARBA00022840"/>
    </source>
</evidence>
<keyword evidence="16" id="KW-0406">Ion transport</keyword>
<feature type="transmembrane region" description="Helical" evidence="23">
    <location>
        <begin position="985"/>
        <end position="1003"/>
    </location>
</feature>
<evidence type="ECO:0000256" key="6">
    <source>
        <dbReference type="ARBA" id="ARBA00022553"/>
    </source>
</evidence>
<dbReference type="InParanoid" id="I2H4L6"/>
<dbReference type="SFLD" id="SFLDF00027">
    <property type="entry name" value="p-type_atpase"/>
    <property type="match status" value="1"/>
</dbReference>
<evidence type="ECO:0000256" key="22">
    <source>
        <dbReference type="ARBA" id="ARBA00049499"/>
    </source>
</evidence>
<proteinExistence type="inferred from homology"/>
<evidence type="ECO:0000256" key="7">
    <source>
        <dbReference type="ARBA" id="ARBA00022692"/>
    </source>
</evidence>
<dbReference type="InterPro" id="IPR006068">
    <property type="entry name" value="ATPase_P-typ_cation-transptr_C"/>
</dbReference>
<dbReference type="SUPFAM" id="SSF81653">
    <property type="entry name" value="Calcium ATPase, transduction domain A"/>
    <property type="match status" value="1"/>
</dbReference>
<dbReference type="EMBL" id="HE806320">
    <property type="protein sequence ID" value="CCH61318.1"/>
    <property type="molecule type" value="Genomic_DNA"/>
</dbReference>
<evidence type="ECO:0000256" key="20">
    <source>
        <dbReference type="ARBA" id="ARBA00035029"/>
    </source>
</evidence>
<dbReference type="FunFam" id="1.20.1110.10:FF:000040">
    <property type="entry name" value="Na(+)-exporting P-type ATPase"/>
    <property type="match status" value="1"/>
</dbReference>
<evidence type="ECO:0000256" key="18">
    <source>
        <dbReference type="ARBA" id="ARBA00023201"/>
    </source>
</evidence>
<dbReference type="Pfam" id="PF00689">
    <property type="entry name" value="Cation_ATPase_C"/>
    <property type="match status" value="1"/>
</dbReference>
<dbReference type="GeneID" id="14496391"/>
<dbReference type="FunFam" id="1.20.1110.10:FF:000015">
    <property type="entry name" value="Sodium ion P-type ATPase"/>
    <property type="match status" value="1"/>
</dbReference>
<dbReference type="RefSeq" id="XP_004180837.1">
    <property type="nucleotide sequence ID" value="XM_004180789.1"/>
</dbReference>
<dbReference type="SMART" id="SM00831">
    <property type="entry name" value="Cation_ATPase_N"/>
    <property type="match status" value="1"/>
</dbReference>
<keyword evidence="12" id="KW-0630">Potassium</keyword>
<evidence type="ECO:0000256" key="14">
    <source>
        <dbReference type="ARBA" id="ARBA00022989"/>
    </source>
</evidence>
<dbReference type="GO" id="GO:0016887">
    <property type="term" value="F:ATP hydrolysis activity"/>
    <property type="evidence" value="ECO:0007669"/>
    <property type="project" value="InterPro"/>
</dbReference>
<dbReference type="SUPFAM" id="SSF56784">
    <property type="entry name" value="HAD-like"/>
    <property type="match status" value="1"/>
</dbReference>
<dbReference type="EC" id="7.2.2.3" evidence="20"/>
<feature type="transmembrane region" description="Helical" evidence="23">
    <location>
        <begin position="931"/>
        <end position="954"/>
    </location>
</feature>
<dbReference type="Gene3D" id="2.70.150.10">
    <property type="entry name" value="Calcium-transporting ATPase, cytoplasmic transduction domain A"/>
    <property type="match status" value="1"/>
</dbReference>
<keyword evidence="14 23" id="KW-1133">Transmembrane helix</keyword>
<gene>
    <name evidence="25" type="primary">TBLA0E02620</name>
    <name evidence="25" type="ORF">TBLA_0E02620</name>
</gene>
<comment type="catalytic activity">
    <reaction evidence="22">
        <text>Na(+)(in) + ATP + H2O = Na(+)(out) + ADP + phosphate + H(+)</text>
        <dbReference type="Rhea" id="RHEA:14633"/>
        <dbReference type="ChEBI" id="CHEBI:15377"/>
        <dbReference type="ChEBI" id="CHEBI:15378"/>
        <dbReference type="ChEBI" id="CHEBI:29101"/>
        <dbReference type="ChEBI" id="CHEBI:30616"/>
        <dbReference type="ChEBI" id="CHEBI:43474"/>
        <dbReference type="ChEBI" id="CHEBI:456216"/>
        <dbReference type="EC" id="7.2.2.3"/>
    </reaction>
    <physiologicalReaction direction="left-to-right" evidence="22">
        <dbReference type="Rhea" id="RHEA:14634"/>
    </physiologicalReaction>
</comment>
<dbReference type="Gene3D" id="3.40.1110.10">
    <property type="entry name" value="Calcium-transporting ATPase, cytoplasmic domain N"/>
    <property type="match status" value="2"/>
</dbReference>
<feature type="transmembrane region" description="Helical" evidence="23">
    <location>
        <begin position="311"/>
        <end position="341"/>
    </location>
</feature>
<dbReference type="Gene3D" id="3.40.50.1000">
    <property type="entry name" value="HAD superfamily/HAD-like"/>
    <property type="match status" value="2"/>
</dbReference>
<dbReference type="HOGENOM" id="CLU_002360_3_3_1"/>
<dbReference type="GO" id="GO:0046872">
    <property type="term" value="F:metal ion binding"/>
    <property type="evidence" value="ECO:0007669"/>
    <property type="project" value="UniProtKB-KW"/>
</dbReference>
<dbReference type="GO" id="GO:0005886">
    <property type="term" value="C:plasma membrane"/>
    <property type="evidence" value="ECO:0007669"/>
    <property type="project" value="UniProtKB-SubCell"/>
</dbReference>
<evidence type="ECO:0000256" key="17">
    <source>
        <dbReference type="ARBA" id="ARBA00023136"/>
    </source>
</evidence>
<dbReference type="PROSITE" id="PS00154">
    <property type="entry name" value="ATPASE_E1_E2"/>
    <property type="match status" value="1"/>
</dbReference>
<dbReference type="OrthoDB" id="3352408at2759"/>
<dbReference type="InterPro" id="IPR044492">
    <property type="entry name" value="P_typ_ATPase_HD_dom"/>
</dbReference>
<dbReference type="InterPro" id="IPR023214">
    <property type="entry name" value="HAD_sf"/>
</dbReference>
<keyword evidence="13" id="KW-1278">Translocase</keyword>
<evidence type="ECO:0000256" key="2">
    <source>
        <dbReference type="ARBA" id="ARBA00004651"/>
    </source>
</evidence>
<keyword evidence="18" id="KW-0739">Sodium transport</keyword>
<dbReference type="GO" id="GO:0005524">
    <property type="term" value="F:ATP binding"/>
    <property type="evidence" value="ECO:0007669"/>
    <property type="project" value="UniProtKB-KW"/>
</dbReference>
<keyword evidence="3" id="KW-0813">Transport</keyword>
<dbReference type="InterPro" id="IPR059000">
    <property type="entry name" value="ATPase_P-type_domA"/>
</dbReference>
<keyword evidence="5" id="KW-0633">Potassium transport</keyword>
<name>I2H4L6_HENB6</name>
<dbReference type="InterPro" id="IPR006414">
    <property type="entry name" value="P-type_ATPase_IID"/>
</dbReference>
<evidence type="ECO:0000256" key="12">
    <source>
        <dbReference type="ARBA" id="ARBA00022958"/>
    </source>
</evidence>
<dbReference type="FunFam" id="3.40.50.1000:FF:000047">
    <property type="entry name" value="Sodium P-type ATPase"/>
    <property type="match status" value="1"/>
</dbReference>
<evidence type="ECO:0000256" key="15">
    <source>
        <dbReference type="ARBA" id="ARBA00023053"/>
    </source>
</evidence>
<dbReference type="SFLD" id="SFLDG00002">
    <property type="entry name" value="C1.7:_P-type_atpase_like"/>
    <property type="match status" value="1"/>
</dbReference>
<protein>
    <recommendedName>
        <fullName evidence="20">P-type Na(+) transporter</fullName>
        <ecNumber evidence="20">7.2.2.3</ecNumber>
    </recommendedName>
</protein>
<dbReference type="FunFam" id="2.70.150.10:FF:000160">
    <property type="entry name" value="Sarcoplasmic/endoplasmic reticulum calcium ATPase 1"/>
    <property type="match status" value="1"/>
</dbReference>
<dbReference type="Gene3D" id="1.20.1110.10">
    <property type="entry name" value="Calcium-transporting ATPase, transmembrane domain"/>
    <property type="match status" value="3"/>
</dbReference>
<evidence type="ECO:0000256" key="13">
    <source>
        <dbReference type="ARBA" id="ARBA00022967"/>
    </source>
</evidence>
<dbReference type="NCBIfam" id="TIGR01494">
    <property type="entry name" value="ATPase_P-type"/>
    <property type="match status" value="3"/>
</dbReference>
<reference evidence="25 26" key="1">
    <citation type="journal article" date="2011" name="Proc. Natl. Acad. Sci. U.S.A.">
        <title>Evolutionary erosion of yeast sex chromosomes by mating-type switching accidents.</title>
        <authorList>
            <person name="Gordon J.L."/>
            <person name="Armisen D."/>
            <person name="Proux-Wera E."/>
            <person name="Oheigeartaigh S.S."/>
            <person name="Byrne K.P."/>
            <person name="Wolfe K.H."/>
        </authorList>
    </citation>
    <scope>NUCLEOTIDE SEQUENCE [LARGE SCALE GENOMIC DNA]</scope>
    <source>
        <strain evidence="26">ATCC 34711 / CBS 6284 / DSM 70876 / NBRC 10599 / NRRL Y-10934 / UCD 77-7</strain>
    </source>
</reference>
<organism evidence="25 26">
    <name type="scientific">Henningerozyma blattae (strain ATCC 34711 / CBS 6284 / DSM 70876 / NBRC 10599 / NRRL Y-10934 / UCD 77-7)</name>
    <name type="common">Yeast</name>
    <name type="synonym">Tetrapisispora blattae</name>
    <dbReference type="NCBI Taxonomy" id="1071380"/>
    <lineage>
        <taxon>Eukaryota</taxon>
        <taxon>Fungi</taxon>
        <taxon>Dikarya</taxon>
        <taxon>Ascomycota</taxon>
        <taxon>Saccharomycotina</taxon>
        <taxon>Saccharomycetes</taxon>
        <taxon>Saccharomycetales</taxon>
        <taxon>Saccharomycetaceae</taxon>
        <taxon>Henningerozyma</taxon>
    </lineage>
</organism>
<evidence type="ECO:0000256" key="11">
    <source>
        <dbReference type="ARBA" id="ARBA00022842"/>
    </source>
</evidence>
<dbReference type="AlphaFoldDB" id="I2H4L6"/>
<keyword evidence="6" id="KW-0597">Phosphoprotein</keyword>
<keyword evidence="4" id="KW-1003">Cell membrane</keyword>
<evidence type="ECO:0000256" key="23">
    <source>
        <dbReference type="SAM" id="Phobius"/>
    </source>
</evidence>
<dbReference type="InterPro" id="IPR023298">
    <property type="entry name" value="ATPase_P-typ_TM_dom_sf"/>
</dbReference>
<dbReference type="InterPro" id="IPR036412">
    <property type="entry name" value="HAD-like_sf"/>
</dbReference>
<dbReference type="InterPro" id="IPR008250">
    <property type="entry name" value="ATPase_P-typ_transduc_dom_A_sf"/>
</dbReference>
<feature type="transmembrane region" description="Helical" evidence="23">
    <location>
        <begin position="282"/>
        <end position="299"/>
    </location>
</feature>
<keyword evidence="9" id="KW-0547">Nucleotide-binding</keyword>
<comment type="catalytic activity">
    <reaction evidence="21">
        <text>K(+)(in) + ATP + H2O = K(+)(out) + ADP + phosphate + H(+)</text>
        <dbReference type="Rhea" id="RHEA:75815"/>
        <dbReference type="ChEBI" id="CHEBI:15377"/>
        <dbReference type="ChEBI" id="CHEBI:15378"/>
        <dbReference type="ChEBI" id="CHEBI:29103"/>
        <dbReference type="ChEBI" id="CHEBI:30616"/>
        <dbReference type="ChEBI" id="CHEBI:43474"/>
        <dbReference type="ChEBI" id="CHEBI:456216"/>
    </reaction>
</comment>
<dbReference type="SUPFAM" id="SSF81660">
    <property type="entry name" value="Metal cation-transporting ATPase, ATP-binding domain N"/>
    <property type="match status" value="1"/>
</dbReference>
<feature type="transmembrane region" description="Helical" evidence="23">
    <location>
        <begin position="857"/>
        <end position="874"/>
    </location>
</feature>
<dbReference type="Proteomes" id="UP000002866">
    <property type="component" value="Chromosome 5"/>
</dbReference>
<dbReference type="SFLD" id="SFLDS00003">
    <property type="entry name" value="Haloacid_Dehalogenase"/>
    <property type="match status" value="1"/>
</dbReference>
<dbReference type="Pfam" id="PF00690">
    <property type="entry name" value="Cation_ATPase_N"/>
    <property type="match status" value="1"/>
</dbReference>
<dbReference type="SUPFAM" id="SSF81665">
    <property type="entry name" value="Calcium ATPase, transmembrane domain M"/>
    <property type="match status" value="1"/>
</dbReference>
<evidence type="ECO:0000256" key="9">
    <source>
        <dbReference type="ARBA" id="ARBA00022741"/>
    </source>
</evidence>
<keyword evidence="11" id="KW-0460">Magnesium</keyword>
<evidence type="ECO:0000256" key="5">
    <source>
        <dbReference type="ARBA" id="ARBA00022538"/>
    </source>
</evidence>
<dbReference type="Pfam" id="PF13246">
    <property type="entry name" value="Cation_ATPase"/>
    <property type="match status" value="1"/>
</dbReference>
<keyword evidence="8" id="KW-0479">Metal-binding</keyword>
<dbReference type="STRING" id="1071380.I2H4L6"/>
<evidence type="ECO:0000256" key="19">
    <source>
        <dbReference type="ARBA" id="ARBA00035017"/>
    </source>
</evidence>
<evidence type="ECO:0000313" key="25">
    <source>
        <dbReference type="EMBL" id="CCH61318.1"/>
    </source>
</evidence>
<dbReference type="NCBIfam" id="TIGR01523">
    <property type="entry name" value="ATPase-IID_K-Na"/>
    <property type="match status" value="2"/>
</dbReference>
<dbReference type="PANTHER" id="PTHR42861">
    <property type="entry name" value="CALCIUM-TRANSPORTING ATPASE"/>
    <property type="match status" value="1"/>
</dbReference>
<dbReference type="KEGG" id="tbl:TBLA_0E02620"/>
<evidence type="ECO:0000256" key="16">
    <source>
        <dbReference type="ARBA" id="ARBA00023065"/>
    </source>
</evidence>
<dbReference type="InterPro" id="IPR004014">
    <property type="entry name" value="ATPase_P-typ_cation-transptr_N"/>
</dbReference>
<evidence type="ECO:0000313" key="26">
    <source>
        <dbReference type="Proteomes" id="UP000002866"/>
    </source>
</evidence>
<accession>I2H4L6</accession>
<dbReference type="GO" id="GO:0008554">
    <property type="term" value="F:P-type sodium transporter activity"/>
    <property type="evidence" value="ECO:0007669"/>
    <property type="project" value="UniProtKB-EC"/>
</dbReference>
<keyword evidence="17 23" id="KW-0472">Membrane</keyword>
<dbReference type="InterPro" id="IPR023299">
    <property type="entry name" value="ATPase_P-typ_cyto_dom_N"/>
</dbReference>
<keyword evidence="26" id="KW-1185">Reference proteome</keyword>
<feature type="transmembrane region" description="Helical" evidence="23">
    <location>
        <begin position="1065"/>
        <end position="1087"/>
    </location>
</feature>
<keyword evidence="15" id="KW-0915">Sodium</keyword>
<comment type="similarity">
    <text evidence="19">Belongs to the cation transport ATPase (P-type) (TC 3.A.3) family. Type IID subfamily.</text>
</comment>
<dbReference type="PRINTS" id="PR00119">
    <property type="entry name" value="CATATPASE"/>
</dbReference>
<dbReference type="InterPro" id="IPR018303">
    <property type="entry name" value="ATPase_P-typ_P_site"/>
</dbReference>
<feature type="transmembrane region" description="Helical" evidence="23">
    <location>
        <begin position="894"/>
        <end position="911"/>
    </location>
</feature>
<feature type="transmembrane region" description="Helical" evidence="23">
    <location>
        <begin position="85"/>
        <end position="104"/>
    </location>
</feature>
<keyword evidence="7 23" id="KW-0812">Transmembrane</keyword>
<dbReference type="InterPro" id="IPR001757">
    <property type="entry name" value="P_typ_ATPase"/>
</dbReference>
<evidence type="ECO:0000256" key="8">
    <source>
        <dbReference type="ARBA" id="ARBA00022723"/>
    </source>
</evidence>
<dbReference type="Pfam" id="PF00122">
    <property type="entry name" value="E1-E2_ATPase"/>
    <property type="match status" value="1"/>
</dbReference>
<keyword evidence="10" id="KW-0067">ATP-binding</keyword>
<comment type="subcellular location">
    <subcellularLocation>
        <location evidence="2">Cell membrane</location>
        <topology evidence="2">Multi-pass membrane protein</topology>
    </subcellularLocation>
</comment>
<dbReference type="GO" id="GO:0006813">
    <property type="term" value="P:potassium ion transport"/>
    <property type="evidence" value="ECO:0007669"/>
    <property type="project" value="UniProtKB-KW"/>
</dbReference>
<evidence type="ECO:0000259" key="24">
    <source>
        <dbReference type="SMART" id="SM00831"/>
    </source>
</evidence>
<dbReference type="eggNOG" id="KOG0202">
    <property type="taxonomic scope" value="Eukaryota"/>
</dbReference>
<feature type="transmembrane region" description="Helical" evidence="23">
    <location>
        <begin position="1032"/>
        <end position="1053"/>
    </location>
</feature>
<dbReference type="OMA" id="NGQEYSM"/>
<feature type="domain" description="Cation-transporting P-type ATPase N-terminal" evidence="24">
    <location>
        <begin position="10"/>
        <end position="84"/>
    </location>
</feature>
<evidence type="ECO:0000256" key="3">
    <source>
        <dbReference type="ARBA" id="ARBA00022448"/>
    </source>
</evidence>
<evidence type="ECO:0000256" key="4">
    <source>
        <dbReference type="ARBA" id="ARBA00022475"/>
    </source>
</evidence>
<sequence>MDEIQTAFEEFHTISANKTAEFLNTDTLKGLSNEESQKRLSQYGLNSLGDDAKIDYKSIVLHQVCNAMVLVLLISMIISLAIRDWITGGVIAFVVFLNVSIGIFQEYKASKTMNSLKALSSPSAHVIRNGITQTIPTKDVVIGDLVTVKLGDTIPADLRIISQNNFETDEALLTGESLPVCKISDPLVPDETQIEIPVGDRINLAYSSSTVVKGRAEGIVIKTGLNTEIGKIAKSLKTTNPLISRDKENSLWKNIYLTIKQSCGAFLGTTVGTPLHRKLSKLAIILFWIAVVFAIVVMASQKFHVDRGVAIYAICVALSMIPSSLVVVLTITMSVGASVMVSRHVIIRKLDSLEALGAVNDICSDKTGTLTQGKMVVKKVWVPQFGILNVKDSDEPYNPHTGDVEFIPKISPYEFGYSEEVFDPIIIQDFKDKYLQSLENGNETNISNEELTHLFTRWLETATLANIADVFFDGEEKVWKAHGDPTEIAIQVFTTKMNLSRNILTGENKIIQIDESDNNNTTINNDNNEKELDLGEKQNAVEIMTTTSSEVKDLVLNSGTSSQISDFEQPNFKHTVEYPFDSTIKRMSAVFYNKEEETYNIYTKGAFEGVLNCCSNWYNNESQNIPLTDSDRDQVQKNVNIISSEGLRVLAFATRKIHISEMTEQKMNDLLTKRDYVENDLTFLGLVGIYDAPRPETASAVKRFHNAGINVRMLTGDFPGTAKAIAQEVGILPTNLYHYPKEVVDIMVLSGSQFDKLTEEEIDNLPVLPLVIARCSPQTKVRMIKALHRRKKFCAMTGDGVNDSPSLKLADVGIAMGINGSDVAKDASDIILSDDNFASILNAVEEGRRMSDNIQKFVLQLLAANIAQAIYLLVGLVFQDENNESVFPLSPIEVLWIIVFTACFPAMGLGLEKAAPDLMDRPPNDSKNGIFTWELIVDMFVYGLMMTCCCMGSFTSALYGNGGELGYNCNNDYNESCHTVFKSRSTAFATMTWCCLFLAWEVVDLRRPFFRRQPETDEPVKQFFRDVWGNQVLFWSIILGFAITFPVVYIPVINDKVFFHIGIGWEWGVALGFSAAFFALCEVYKYFKRLYYRNTNKAQNPENDLENNSSRDPFEAYSTTTTCQTETIFAQSKLEK</sequence>
<comment type="cofactor">
    <cofactor evidence="1">
        <name>Mg(2+)</name>
        <dbReference type="ChEBI" id="CHEBI:18420"/>
    </cofactor>
</comment>
<evidence type="ECO:0000256" key="21">
    <source>
        <dbReference type="ARBA" id="ARBA00048599"/>
    </source>
</evidence>
<dbReference type="FunCoup" id="I2H4L6">
    <property type="interactions" value="74"/>
</dbReference>
<feature type="transmembrane region" description="Helical" evidence="23">
    <location>
        <begin position="59"/>
        <end position="79"/>
    </location>
</feature>
<evidence type="ECO:0000256" key="1">
    <source>
        <dbReference type="ARBA" id="ARBA00001946"/>
    </source>
</evidence>